<dbReference type="GO" id="GO:0080048">
    <property type="term" value="F:GDP-D-glucose phosphorylase activity"/>
    <property type="evidence" value="ECO:0007669"/>
    <property type="project" value="UniProtKB-EC"/>
</dbReference>
<proteinExistence type="inferred from homology"/>
<evidence type="ECO:0000256" key="7">
    <source>
        <dbReference type="ARBA" id="ARBA00022490"/>
    </source>
</evidence>
<keyword evidence="17" id="KW-1185">Reference proteome</keyword>
<dbReference type="GO" id="GO:0005085">
    <property type="term" value="F:guanyl-nucleotide exchange factor activity"/>
    <property type="evidence" value="ECO:0007669"/>
    <property type="project" value="UniProtKB-KW"/>
</dbReference>
<dbReference type="GO" id="GO:0006006">
    <property type="term" value="P:glucose metabolic process"/>
    <property type="evidence" value="ECO:0007669"/>
    <property type="project" value="TreeGrafter"/>
</dbReference>
<comment type="catalytic activity">
    <reaction evidence="1">
        <text>GDP-alpha-D-glucose + phosphate = alpha-D-glucose 1-phosphate + GDP + H(+)</text>
        <dbReference type="Rhea" id="RHEA:30387"/>
        <dbReference type="ChEBI" id="CHEBI:15378"/>
        <dbReference type="ChEBI" id="CHEBI:43474"/>
        <dbReference type="ChEBI" id="CHEBI:58189"/>
        <dbReference type="ChEBI" id="CHEBI:58601"/>
        <dbReference type="ChEBI" id="CHEBI:62230"/>
        <dbReference type="EC" id="2.7.7.78"/>
    </reaction>
</comment>
<organism evidence="16 17">
    <name type="scientific">Musa balbisiana</name>
    <name type="common">Banana</name>
    <dbReference type="NCBI Taxonomy" id="52838"/>
    <lineage>
        <taxon>Eukaryota</taxon>
        <taxon>Viridiplantae</taxon>
        <taxon>Streptophyta</taxon>
        <taxon>Embryophyta</taxon>
        <taxon>Tracheophyta</taxon>
        <taxon>Spermatophyta</taxon>
        <taxon>Magnoliopsida</taxon>
        <taxon>Liliopsida</taxon>
        <taxon>Zingiberales</taxon>
        <taxon>Musaceae</taxon>
        <taxon>Musa</taxon>
    </lineage>
</organism>
<keyword evidence="10" id="KW-0548">Nucleotidyltransferase</keyword>
<dbReference type="GO" id="GO:0000166">
    <property type="term" value="F:nucleotide binding"/>
    <property type="evidence" value="ECO:0007669"/>
    <property type="project" value="UniProtKB-KW"/>
</dbReference>
<dbReference type="Proteomes" id="UP000317650">
    <property type="component" value="Chromosome 6"/>
</dbReference>
<dbReference type="InterPro" id="IPR026506">
    <property type="entry name" value="GDPGP"/>
</dbReference>
<dbReference type="Pfam" id="PF26217">
    <property type="entry name" value="GDPGP1_N"/>
    <property type="match status" value="1"/>
</dbReference>
<evidence type="ECO:0000256" key="5">
    <source>
        <dbReference type="ARBA" id="ARBA00012507"/>
    </source>
</evidence>
<keyword evidence="12" id="KW-0378">Hydrolase</keyword>
<dbReference type="InterPro" id="IPR058866">
    <property type="entry name" value="GDPGP1_N"/>
</dbReference>
<dbReference type="GO" id="GO:0016787">
    <property type="term" value="F:hydrolase activity"/>
    <property type="evidence" value="ECO:0007669"/>
    <property type="project" value="UniProtKB-KW"/>
</dbReference>
<accession>A0A4S8IMS8</accession>
<comment type="subcellular location">
    <subcellularLocation>
        <location evidence="3">Cytoplasm</location>
    </subcellularLocation>
</comment>
<gene>
    <name evidence="16" type="ORF">C4D60_Mb06t13390</name>
</gene>
<feature type="region of interest" description="Disordered" evidence="13">
    <location>
        <begin position="403"/>
        <end position="425"/>
    </location>
</feature>
<dbReference type="EMBL" id="PYDT01000009">
    <property type="protein sequence ID" value="THU49805.1"/>
    <property type="molecule type" value="Genomic_DNA"/>
</dbReference>
<comment type="similarity">
    <text evidence="4">Belongs to the GDPGP1 family.</text>
</comment>
<dbReference type="EC" id="2.7.7.78" evidence="5"/>
<evidence type="ECO:0000256" key="1">
    <source>
        <dbReference type="ARBA" id="ARBA00000063"/>
    </source>
</evidence>
<protein>
    <recommendedName>
        <fullName evidence="6">GDP-D-glucose phosphorylase 1</fullName>
        <ecNumber evidence="5">2.7.7.78</ecNumber>
    </recommendedName>
</protein>
<comment type="caution">
    <text evidence="16">The sequence shown here is derived from an EMBL/GenBank/DDBJ whole genome shotgun (WGS) entry which is preliminary data.</text>
</comment>
<keyword evidence="8" id="KW-0344">Guanine-nucleotide releasing factor</keyword>
<evidence type="ECO:0000256" key="11">
    <source>
        <dbReference type="ARBA" id="ARBA00022741"/>
    </source>
</evidence>
<evidence type="ECO:0000256" key="13">
    <source>
        <dbReference type="SAM" id="MobiDB-lite"/>
    </source>
</evidence>
<evidence type="ECO:0000256" key="10">
    <source>
        <dbReference type="ARBA" id="ARBA00022695"/>
    </source>
</evidence>
<name>A0A4S8IMS8_MUSBA</name>
<evidence type="ECO:0000259" key="14">
    <source>
        <dbReference type="Pfam" id="PF26216"/>
    </source>
</evidence>
<comment type="function">
    <text evidence="2">Specific and highly efficient GDP-D-glucose phosphorylase regulating the levels of GDP-D-glucose in cells.</text>
</comment>
<evidence type="ECO:0000256" key="2">
    <source>
        <dbReference type="ARBA" id="ARBA00003049"/>
    </source>
</evidence>
<reference evidence="16 17" key="1">
    <citation type="journal article" date="2019" name="Nat. Plants">
        <title>Genome sequencing of Musa balbisiana reveals subgenome evolution and function divergence in polyploid bananas.</title>
        <authorList>
            <person name="Yao X."/>
        </authorList>
    </citation>
    <scope>NUCLEOTIDE SEQUENCE [LARGE SCALE GENOMIC DNA]</scope>
    <source>
        <strain evidence="17">cv. DH-PKW</strain>
        <tissue evidence="16">Leaves</tissue>
    </source>
</reference>
<keyword evidence="11" id="KW-0547">Nucleotide-binding</keyword>
<sequence length="435" mass="48840">MLSIKRVPTVLSNYQEENAGEPLGCGRSCLGKCCLPASKLPVYAFENDPRPKDSSVGTDELPPDFFLNTLLLGQWEDRMNRGLFRYDVTACETKVIPGDHGFIAQLNEGRHLKKRPTEFRVDRVLQAFDPAKFNFTKVGQEEVLFRFEAAGGDEAHHFESAGNEGTKSPSVVAINVSPIEYGHVLLIPRVLDSLPQRIDQESFLLALRMASEAGSPYFRLGYNSLGAFATINHLHFQAYYLSVPFPVEKAPTAKIPTNQGRSKSRVTVSRLLNYPVRGLVYEGGKHLKDLADMVANSCIWLQSNNIPFNVLISDSGRRVFLFPQCYAEKQALGEVSQELLDTQVNPAVWEISGHMVLKRKKDYEEASEDYAWRLLAEVSLSEERFHEVKTYIFEAIGLVESEEETIHEDEEKGTPLNSSDPMHAPQFPEGCLILQ</sequence>
<evidence type="ECO:0000259" key="15">
    <source>
        <dbReference type="Pfam" id="PF26217"/>
    </source>
</evidence>
<evidence type="ECO:0000256" key="9">
    <source>
        <dbReference type="ARBA" id="ARBA00022679"/>
    </source>
</evidence>
<dbReference type="Pfam" id="PF26216">
    <property type="entry name" value="GDPGP1_C"/>
    <property type="match status" value="1"/>
</dbReference>
<dbReference type="InterPro" id="IPR058865">
    <property type="entry name" value="GDPGP1_C"/>
</dbReference>
<dbReference type="PANTHER" id="PTHR20884">
    <property type="entry name" value="GDP-D-GLUCOSE PHOSPHORYLASE 1"/>
    <property type="match status" value="1"/>
</dbReference>
<dbReference type="GO" id="GO:0005737">
    <property type="term" value="C:cytoplasm"/>
    <property type="evidence" value="ECO:0007669"/>
    <property type="project" value="UniProtKB-SubCell"/>
</dbReference>
<dbReference type="STRING" id="52838.A0A4S8IMS8"/>
<feature type="domain" description="GDPGP1-like C-terminal" evidence="14">
    <location>
        <begin position="246"/>
        <end position="397"/>
    </location>
</feature>
<dbReference type="PANTHER" id="PTHR20884:SF8">
    <property type="entry name" value="GDP-D-GLUCOSE PHOSPHORYLASE 1"/>
    <property type="match status" value="1"/>
</dbReference>
<evidence type="ECO:0000256" key="4">
    <source>
        <dbReference type="ARBA" id="ARBA00006451"/>
    </source>
</evidence>
<evidence type="ECO:0000256" key="6">
    <source>
        <dbReference type="ARBA" id="ARBA00018857"/>
    </source>
</evidence>
<evidence type="ECO:0000256" key="3">
    <source>
        <dbReference type="ARBA" id="ARBA00004496"/>
    </source>
</evidence>
<feature type="domain" description="GDPGP1-like N-terminal" evidence="15">
    <location>
        <begin position="67"/>
        <end position="239"/>
    </location>
</feature>
<dbReference type="AlphaFoldDB" id="A0A4S8IMS8"/>
<evidence type="ECO:0000313" key="16">
    <source>
        <dbReference type="EMBL" id="THU49805.1"/>
    </source>
</evidence>
<evidence type="ECO:0000256" key="8">
    <source>
        <dbReference type="ARBA" id="ARBA00022658"/>
    </source>
</evidence>
<keyword evidence="7" id="KW-0963">Cytoplasm</keyword>
<evidence type="ECO:0000313" key="17">
    <source>
        <dbReference type="Proteomes" id="UP000317650"/>
    </source>
</evidence>
<keyword evidence="9" id="KW-0808">Transferase</keyword>
<evidence type="ECO:0000256" key="12">
    <source>
        <dbReference type="ARBA" id="ARBA00022801"/>
    </source>
</evidence>